<evidence type="ECO:0000259" key="2">
    <source>
        <dbReference type="Pfam" id="PF00440"/>
    </source>
</evidence>
<evidence type="ECO:0000313" key="4">
    <source>
        <dbReference type="Proteomes" id="UP000593892"/>
    </source>
</evidence>
<dbReference type="InterPro" id="IPR001647">
    <property type="entry name" value="HTH_TetR"/>
</dbReference>
<reference evidence="3 4" key="1">
    <citation type="submission" date="2020-10" db="EMBL/GenBank/DDBJ databases">
        <title>Complete genome sequence of Paludibaculum fermentans P105T, a facultatively anaerobic acidobacterium capable of dissimilatory Fe(III) reduction.</title>
        <authorList>
            <person name="Dedysh S.N."/>
            <person name="Beletsky A.V."/>
            <person name="Kulichevskaya I.S."/>
            <person name="Mardanov A.V."/>
            <person name="Ravin N.V."/>
        </authorList>
    </citation>
    <scope>NUCLEOTIDE SEQUENCE [LARGE SCALE GENOMIC DNA]</scope>
    <source>
        <strain evidence="3 4">P105</strain>
    </source>
</reference>
<dbReference type="Gene3D" id="1.10.357.10">
    <property type="entry name" value="Tetracycline Repressor, domain 2"/>
    <property type="match status" value="1"/>
</dbReference>
<dbReference type="GO" id="GO:0003677">
    <property type="term" value="F:DNA binding"/>
    <property type="evidence" value="ECO:0007669"/>
    <property type="project" value="UniProtKB-KW"/>
</dbReference>
<dbReference type="Pfam" id="PF00440">
    <property type="entry name" value="TetR_N"/>
    <property type="match status" value="1"/>
</dbReference>
<accession>A0A7S7NP87</accession>
<organism evidence="3 4">
    <name type="scientific">Paludibaculum fermentans</name>
    <dbReference type="NCBI Taxonomy" id="1473598"/>
    <lineage>
        <taxon>Bacteria</taxon>
        <taxon>Pseudomonadati</taxon>
        <taxon>Acidobacteriota</taxon>
        <taxon>Terriglobia</taxon>
        <taxon>Bryobacterales</taxon>
        <taxon>Bryobacteraceae</taxon>
        <taxon>Paludibaculum</taxon>
    </lineage>
</organism>
<keyword evidence="1" id="KW-0238">DNA-binding</keyword>
<evidence type="ECO:0000256" key="1">
    <source>
        <dbReference type="ARBA" id="ARBA00023125"/>
    </source>
</evidence>
<dbReference type="AlphaFoldDB" id="A0A7S7NP87"/>
<dbReference type="KEGG" id="pfer:IRI77_31610"/>
<sequence length="203" mass="22397">MLIHSSPDLGVRSVHATKAASPGPLSPTDWLKHGLFALAAGGPRALRADALARELGVSRGSFYWHFQSLDDFHAQLLSFWTHVAVDKMIDQHERAAASPQARLQAIVLHAFTTDLRFERAMRAWSLEAERVASALAEIDARRTEYLSRLLRSAGHRQKSADSRARVMYTAFVGFVVRPAPAETDGEQLANSILSTLLKRTPTS</sequence>
<dbReference type="Proteomes" id="UP000593892">
    <property type="component" value="Chromosome"/>
</dbReference>
<dbReference type="EMBL" id="CP063849">
    <property type="protein sequence ID" value="QOY87268.1"/>
    <property type="molecule type" value="Genomic_DNA"/>
</dbReference>
<dbReference type="RefSeq" id="WP_194448937.1">
    <property type="nucleotide sequence ID" value="NZ_CP063849.1"/>
</dbReference>
<keyword evidence="4" id="KW-1185">Reference proteome</keyword>
<dbReference type="SUPFAM" id="SSF46689">
    <property type="entry name" value="Homeodomain-like"/>
    <property type="match status" value="1"/>
</dbReference>
<proteinExistence type="predicted"/>
<name>A0A7S7NP87_PALFE</name>
<protein>
    <submittedName>
        <fullName evidence="3">TetR/AcrR family transcriptional regulator</fullName>
    </submittedName>
</protein>
<gene>
    <name evidence="3" type="ORF">IRI77_31610</name>
</gene>
<evidence type="ECO:0000313" key="3">
    <source>
        <dbReference type="EMBL" id="QOY87268.1"/>
    </source>
</evidence>
<dbReference type="InterPro" id="IPR009057">
    <property type="entry name" value="Homeodomain-like_sf"/>
</dbReference>
<feature type="domain" description="HTH tetR-type" evidence="2">
    <location>
        <begin position="38"/>
        <end position="68"/>
    </location>
</feature>